<dbReference type="PANTHER" id="PTHR30480:SF13">
    <property type="entry name" value="BETA-HEXOSAMINIDASE"/>
    <property type="match status" value="1"/>
</dbReference>
<feature type="compositionally biased region" description="Low complexity" evidence="6">
    <location>
        <begin position="29"/>
        <end position="39"/>
    </location>
</feature>
<comment type="similarity">
    <text evidence="2">Belongs to the glycosyl hydrolase 3 family.</text>
</comment>
<evidence type="ECO:0000256" key="5">
    <source>
        <dbReference type="ARBA" id="ARBA00023295"/>
    </source>
</evidence>
<dbReference type="PROSITE" id="PS51257">
    <property type="entry name" value="PROKAR_LIPOPROTEIN"/>
    <property type="match status" value="1"/>
</dbReference>
<dbReference type="InterPro" id="IPR001764">
    <property type="entry name" value="Glyco_hydro_3_N"/>
</dbReference>
<feature type="compositionally biased region" description="Low complexity" evidence="6">
    <location>
        <begin position="52"/>
        <end position="77"/>
    </location>
</feature>
<keyword evidence="10" id="KW-1185">Reference proteome</keyword>
<reference evidence="9 10" key="1">
    <citation type="submission" date="2024-03" db="EMBL/GenBank/DDBJ databases">
        <title>Human intestinal bacterial collection.</title>
        <authorList>
            <person name="Pauvert C."/>
            <person name="Hitch T.C.A."/>
            <person name="Clavel T."/>
        </authorList>
    </citation>
    <scope>NUCLEOTIDE SEQUENCE [LARGE SCALE GENOMIC DNA]</scope>
    <source>
        <strain evidence="9 10">CLA-JM-H44</strain>
    </source>
</reference>
<accession>A0ABV1E218</accession>
<evidence type="ECO:0000259" key="8">
    <source>
        <dbReference type="Pfam" id="PF00933"/>
    </source>
</evidence>
<dbReference type="InterPro" id="IPR017853">
    <property type="entry name" value="GH"/>
</dbReference>
<dbReference type="Gene3D" id="3.20.20.300">
    <property type="entry name" value="Glycoside hydrolase, family 3, N-terminal domain"/>
    <property type="match status" value="1"/>
</dbReference>
<evidence type="ECO:0000256" key="4">
    <source>
        <dbReference type="ARBA" id="ARBA00022801"/>
    </source>
</evidence>
<feature type="chain" id="PRO_5046396096" description="beta-N-acetylhexosaminidase" evidence="7">
    <location>
        <begin position="26"/>
        <end position="433"/>
    </location>
</feature>
<protein>
    <recommendedName>
        <fullName evidence="3">beta-N-acetylhexosaminidase</fullName>
        <ecNumber evidence="3">3.2.1.52</ecNumber>
    </recommendedName>
</protein>
<evidence type="ECO:0000256" key="3">
    <source>
        <dbReference type="ARBA" id="ARBA00012663"/>
    </source>
</evidence>
<comment type="caution">
    <text evidence="9">The sequence shown here is derived from an EMBL/GenBank/DDBJ whole genome shotgun (WGS) entry which is preliminary data.</text>
</comment>
<organism evidence="9 10">
    <name type="scientific">Solibaculum intestinale</name>
    <dbReference type="NCBI Taxonomy" id="3133165"/>
    <lineage>
        <taxon>Bacteria</taxon>
        <taxon>Bacillati</taxon>
        <taxon>Bacillota</taxon>
        <taxon>Clostridia</taxon>
        <taxon>Eubacteriales</taxon>
        <taxon>Oscillospiraceae</taxon>
        <taxon>Solibaculum</taxon>
    </lineage>
</organism>
<gene>
    <name evidence="9" type="ORF">WMO26_10910</name>
</gene>
<dbReference type="EC" id="3.2.1.52" evidence="3"/>
<dbReference type="Proteomes" id="UP001489509">
    <property type="component" value="Unassembled WGS sequence"/>
</dbReference>
<dbReference type="InterPro" id="IPR050226">
    <property type="entry name" value="NagZ_Beta-hexosaminidase"/>
</dbReference>
<evidence type="ECO:0000256" key="6">
    <source>
        <dbReference type="SAM" id="MobiDB-lite"/>
    </source>
</evidence>
<dbReference type="EMBL" id="JBBMFD010000022">
    <property type="protein sequence ID" value="MEQ2441337.1"/>
    <property type="molecule type" value="Genomic_DNA"/>
</dbReference>
<dbReference type="SUPFAM" id="SSF51445">
    <property type="entry name" value="(Trans)glycosidases"/>
    <property type="match status" value="1"/>
</dbReference>
<dbReference type="Pfam" id="PF00933">
    <property type="entry name" value="Glyco_hydro_3"/>
    <property type="match status" value="1"/>
</dbReference>
<keyword evidence="5 9" id="KW-0326">Glycosidase</keyword>
<dbReference type="GO" id="GO:0016798">
    <property type="term" value="F:hydrolase activity, acting on glycosyl bonds"/>
    <property type="evidence" value="ECO:0007669"/>
    <property type="project" value="UniProtKB-KW"/>
</dbReference>
<evidence type="ECO:0000313" key="9">
    <source>
        <dbReference type="EMBL" id="MEQ2441337.1"/>
    </source>
</evidence>
<sequence length="433" mass="46160">MTGIKWKRMLAALCCAFIAISGGCANPSTSSGSSVSQKSGIPVPQETSETQAPSRTAESASEPSAPSSSVPESQSKPPKSDGPSVGWNSIDEILAGMSLRDKICQMLVLSPELLTGVSGVTAAGETTWQALYDMPVGGLIYSRPNLKSRPQVRDMLFNTQSYSKIPLILTCDEEGGRVNRLMSTVGTTYIGPMFGYRDQGAETARQNAHTIASDMRVLGFNADLAPVADVWSNPDNTVIGDRAYSDDFAQAAELIPEAVRGFHNGGVATTLKHFPGHGDTLADSHDGAVYVSKTLEQLRREELLPFRAGIASGSDMVMIGHLILTEIDAAQPAPFSYRIVTELLREELGFQGVVITDGLQMKALTDSYTSGEIARRAVSAGVDILLCPSNPQAAVSALEEAVALGEISEERINQSVRRILAMKVNRGVLKLEG</sequence>
<proteinExistence type="inferred from homology"/>
<keyword evidence="7" id="KW-0732">Signal</keyword>
<feature type="region of interest" description="Disordered" evidence="6">
    <location>
        <begin position="29"/>
        <end position="86"/>
    </location>
</feature>
<feature type="signal peptide" evidence="7">
    <location>
        <begin position="1"/>
        <end position="25"/>
    </location>
</feature>
<name>A0ABV1E218_9FIRM</name>
<feature type="domain" description="Glycoside hydrolase family 3 N-terminal" evidence="8">
    <location>
        <begin position="99"/>
        <end position="421"/>
    </location>
</feature>
<comment type="catalytic activity">
    <reaction evidence="1">
        <text>Hydrolysis of terminal non-reducing N-acetyl-D-hexosamine residues in N-acetyl-beta-D-hexosaminides.</text>
        <dbReference type="EC" id="3.2.1.52"/>
    </reaction>
</comment>
<evidence type="ECO:0000313" key="10">
    <source>
        <dbReference type="Proteomes" id="UP001489509"/>
    </source>
</evidence>
<evidence type="ECO:0000256" key="2">
    <source>
        <dbReference type="ARBA" id="ARBA00005336"/>
    </source>
</evidence>
<dbReference type="RefSeq" id="WP_349220381.1">
    <property type="nucleotide sequence ID" value="NZ_JBBMFD010000022.1"/>
</dbReference>
<evidence type="ECO:0000256" key="1">
    <source>
        <dbReference type="ARBA" id="ARBA00001231"/>
    </source>
</evidence>
<evidence type="ECO:0000256" key="7">
    <source>
        <dbReference type="SAM" id="SignalP"/>
    </source>
</evidence>
<dbReference type="PANTHER" id="PTHR30480">
    <property type="entry name" value="BETA-HEXOSAMINIDASE-RELATED"/>
    <property type="match status" value="1"/>
</dbReference>
<keyword evidence="4 9" id="KW-0378">Hydrolase</keyword>
<dbReference type="InterPro" id="IPR036962">
    <property type="entry name" value="Glyco_hydro_3_N_sf"/>
</dbReference>